<keyword evidence="2" id="KW-0540">Nuclease</keyword>
<name>A0A140NRL6_PROSM</name>
<sequence>MQYITGCTNAFKLIVYYQNISGVILNKIFASLYPKWVLSFFLLIFTFPLIAAPGQFDEAKLLSKTKVYLDQNNQGEGTLYCGCKWEWAGKSGGVVDLNSCGYQVRKQQNRATRIEWEHIVPAWVFGHQRQCWQNGGRKNCVSTDPIFRKMEADMHNLAPSIGEVNGDRSNFSYAQLPSNAQYPYGQCRSRVDFKQRVFEPRDEVKGQVARVYFYMHDRYNLSMSRQQQQLLMAWDRQYPPSQWEKQRDERIAAIMGHHNPFITGEMKWELGHKNSAQGIKQVDNLSPAPTKETPKPQASETSTQVKGNRNSHKYHLAHCSGFKTTSDKNAVMFSDELAAQAAGYELAGNCKP</sequence>
<keyword evidence="5" id="KW-0472">Membrane</keyword>
<keyword evidence="6" id="KW-0255">Endonuclease</keyword>
<reference evidence="6 7" key="1">
    <citation type="journal article" date="2012" name="J. Bacteriol.">
        <title>Complete Genome Sequence of Providencia stuartii Clinical Isolate MRSN 2154.</title>
        <authorList>
            <person name="Clifford R.J."/>
            <person name="Hang J."/>
            <person name="Riley M.C."/>
            <person name="Onmus-Leone F."/>
            <person name="Kuschner R.A."/>
            <person name="Lesho E.P."/>
            <person name="Waterman P.E."/>
        </authorList>
    </citation>
    <scope>NUCLEOTIDE SEQUENCE [LARGE SCALE GENOMIC DNA]</scope>
    <source>
        <strain evidence="6 7">MRSN 2154</strain>
    </source>
</reference>
<evidence type="ECO:0000256" key="3">
    <source>
        <dbReference type="ARBA" id="ARBA00022801"/>
    </source>
</evidence>
<dbReference type="SUPFAM" id="SSF57884">
    <property type="entry name" value="Ada DNA repair protein, N-terminal domain (N-Ada 10)"/>
    <property type="match status" value="1"/>
</dbReference>
<dbReference type="PANTHER" id="PTHR33607">
    <property type="entry name" value="ENDONUCLEASE-1"/>
    <property type="match status" value="1"/>
</dbReference>
<dbReference type="HOGENOM" id="CLU_070541_0_0_6"/>
<reference evidence="7" key="2">
    <citation type="submission" date="2012-04" db="EMBL/GenBank/DDBJ databases">
        <title>Complete genome sequence of Providencia stuartii clinical isolate MRSN 2154.</title>
        <authorList>
            <person name="Clifford R.J."/>
            <person name="Hang J."/>
            <person name="Riley M.C."/>
            <person name="Onmus-Leone F."/>
            <person name="Kuschner R.A."/>
            <person name="Lesho E.P."/>
            <person name="Waterman P.E."/>
        </authorList>
    </citation>
    <scope>NUCLEOTIDE SEQUENCE [LARGE SCALE GENOMIC DNA]</scope>
    <source>
        <strain evidence="7">MRSN 2154</strain>
    </source>
</reference>
<comment type="similarity">
    <text evidence="1">Belongs to the EndA/NucM nuclease family.</text>
</comment>
<evidence type="ECO:0000256" key="1">
    <source>
        <dbReference type="ARBA" id="ARBA00006429"/>
    </source>
</evidence>
<evidence type="ECO:0000313" key="6">
    <source>
        <dbReference type="EMBL" id="AFH95765.1"/>
    </source>
</evidence>
<dbReference type="Gene3D" id="3.40.10.10">
    <property type="entry name" value="DNA Methylphosphotriester Repair Domain"/>
    <property type="match status" value="1"/>
</dbReference>
<dbReference type="InterPro" id="IPR007346">
    <property type="entry name" value="Endonuclease-I"/>
</dbReference>
<evidence type="ECO:0000256" key="5">
    <source>
        <dbReference type="SAM" id="Phobius"/>
    </source>
</evidence>
<dbReference type="GO" id="GO:0004519">
    <property type="term" value="F:endonuclease activity"/>
    <property type="evidence" value="ECO:0007669"/>
    <property type="project" value="UniProtKB-KW"/>
</dbReference>
<dbReference type="RefSeq" id="WP_014658255.1">
    <property type="nucleotide sequence ID" value="NC_017731.1"/>
</dbReference>
<dbReference type="Pfam" id="PF04231">
    <property type="entry name" value="Endonuclease_1"/>
    <property type="match status" value="1"/>
</dbReference>
<keyword evidence="3" id="KW-0378">Hydrolase</keyword>
<feature type="transmembrane region" description="Helical" evidence="5">
    <location>
        <begin position="36"/>
        <end position="56"/>
    </location>
</feature>
<protein>
    <submittedName>
        <fullName evidence="6">Endonuclease I</fullName>
    </submittedName>
</protein>
<dbReference type="InterPro" id="IPR035451">
    <property type="entry name" value="Ada-like_dom_sf"/>
</dbReference>
<organism evidence="6 7">
    <name type="scientific">Providencia stuartii (strain MRSN 2154)</name>
    <dbReference type="NCBI Taxonomy" id="1157951"/>
    <lineage>
        <taxon>Bacteria</taxon>
        <taxon>Pseudomonadati</taxon>
        <taxon>Pseudomonadota</taxon>
        <taxon>Gammaproteobacteria</taxon>
        <taxon>Enterobacterales</taxon>
        <taxon>Morganellaceae</taxon>
        <taxon>Providencia</taxon>
    </lineage>
</organism>
<dbReference type="GeneID" id="93519510"/>
<gene>
    <name evidence="6" type="ordered locus">S70_19860</name>
</gene>
<feature type="region of interest" description="Disordered" evidence="4">
    <location>
        <begin position="284"/>
        <end position="310"/>
    </location>
</feature>
<proteinExistence type="inferred from homology"/>
<dbReference type="Proteomes" id="UP000005012">
    <property type="component" value="Chromosome"/>
</dbReference>
<feature type="compositionally biased region" description="Polar residues" evidence="4">
    <location>
        <begin position="296"/>
        <end position="308"/>
    </location>
</feature>
<evidence type="ECO:0000313" key="7">
    <source>
        <dbReference type="Proteomes" id="UP000005012"/>
    </source>
</evidence>
<dbReference type="SUPFAM" id="SSF54060">
    <property type="entry name" value="His-Me finger endonucleases"/>
    <property type="match status" value="1"/>
</dbReference>
<dbReference type="EMBL" id="CP003488">
    <property type="protein sequence ID" value="AFH95765.1"/>
    <property type="molecule type" value="Genomic_DNA"/>
</dbReference>
<keyword evidence="5" id="KW-0812">Transmembrane</keyword>
<accession>A0A140NRL6</accession>
<dbReference type="PATRIC" id="fig|1157951.4.peg.3996"/>
<dbReference type="GO" id="GO:0016787">
    <property type="term" value="F:hydrolase activity"/>
    <property type="evidence" value="ECO:0007669"/>
    <property type="project" value="UniProtKB-KW"/>
</dbReference>
<keyword evidence="5" id="KW-1133">Transmembrane helix</keyword>
<dbReference type="PANTHER" id="PTHR33607:SF2">
    <property type="entry name" value="ENDONUCLEASE-1"/>
    <property type="match status" value="1"/>
</dbReference>
<dbReference type="OrthoDB" id="9800417at2"/>
<evidence type="ECO:0000256" key="4">
    <source>
        <dbReference type="SAM" id="MobiDB-lite"/>
    </source>
</evidence>
<dbReference type="InterPro" id="IPR044925">
    <property type="entry name" value="His-Me_finger_sf"/>
</dbReference>
<dbReference type="KEGG" id="psi:S70_19860"/>
<evidence type="ECO:0000256" key="2">
    <source>
        <dbReference type="ARBA" id="ARBA00022722"/>
    </source>
</evidence>
<dbReference type="AlphaFoldDB" id="A0A140NRL6"/>